<dbReference type="AlphaFoldDB" id="A0ABD1YSE8"/>
<organism evidence="2 3">
    <name type="scientific">Riccia fluitans</name>
    <dbReference type="NCBI Taxonomy" id="41844"/>
    <lineage>
        <taxon>Eukaryota</taxon>
        <taxon>Viridiplantae</taxon>
        <taxon>Streptophyta</taxon>
        <taxon>Embryophyta</taxon>
        <taxon>Marchantiophyta</taxon>
        <taxon>Marchantiopsida</taxon>
        <taxon>Marchantiidae</taxon>
        <taxon>Marchantiales</taxon>
        <taxon>Ricciaceae</taxon>
        <taxon>Riccia</taxon>
    </lineage>
</organism>
<keyword evidence="3" id="KW-1185">Reference proteome</keyword>
<proteinExistence type="predicted"/>
<name>A0ABD1YSE8_9MARC</name>
<feature type="region of interest" description="Disordered" evidence="1">
    <location>
        <begin position="1"/>
        <end position="93"/>
    </location>
</feature>
<gene>
    <name evidence="2" type="ORF">R1flu_004967</name>
</gene>
<accession>A0ABD1YSE8</accession>
<protein>
    <submittedName>
        <fullName evidence="2">Uncharacterized protein</fullName>
    </submittedName>
</protein>
<sequence>MLQYKEAEDEEPSSPKADKVKAEAEEAAETSVKAPKEEEPNTAKPVSDEDDLNAKVETEQRRSKQRRPLTLTDKPKMKKKTKMTKKDTIDLSNEEPQEANYLCQEKTIFAKDTLQAPETDNIDNFKKSMTYGEQVMVPILRPL</sequence>
<reference evidence="2 3" key="1">
    <citation type="submission" date="2024-09" db="EMBL/GenBank/DDBJ databases">
        <title>Chromosome-scale assembly of Riccia fluitans.</title>
        <authorList>
            <person name="Paukszto L."/>
            <person name="Sawicki J."/>
            <person name="Karawczyk K."/>
            <person name="Piernik-Szablinska J."/>
            <person name="Szczecinska M."/>
            <person name="Mazdziarz M."/>
        </authorList>
    </citation>
    <scope>NUCLEOTIDE SEQUENCE [LARGE SCALE GENOMIC DNA]</scope>
    <source>
        <strain evidence="2">Rf_01</strain>
        <tissue evidence="2">Aerial parts of the thallus</tissue>
    </source>
</reference>
<evidence type="ECO:0000313" key="2">
    <source>
        <dbReference type="EMBL" id="KAL2633488.1"/>
    </source>
</evidence>
<evidence type="ECO:0000256" key="1">
    <source>
        <dbReference type="SAM" id="MobiDB-lite"/>
    </source>
</evidence>
<evidence type="ECO:0000313" key="3">
    <source>
        <dbReference type="Proteomes" id="UP001605036"/>
    </source>
</evidence>
<comment type="caution">
    <text evidence="2">The sequence shown here is derived from an EMBL/GenBank/DDBJ whole genome shotgun (WGS) entry which is preliminary data.</text>
</comment>
<dbReference type="EMBL" id="JBHFFA010000003">
    <property type="protein sequence ID" value="KAL2633488.1"/>
    <property type="molecule type" value="Genomic_DNA"/>
</dbReference>
<dbReference type="Proteomes" id="UP001605036">
    <property type="component" value="Unassembled WGS sequence"/>
</dbReference>
<feature type="compositionally biased region" description="Basic and acidic residues" evidence="1">
    <location>
        <begin position="52"/>
        <end position="62"/>
    </location>
</feature>